<dbReference type="PROSITE" id="PS50943">
    <property type="entry name" value="HTH_CROC1"/>
    <property type="match status" value="1"/>
</dbReference>
<sequence length="287" mass="31897">MDRREELSDFLRTRRERLQPEDVGLQRQPRRRAPGLRREDVALLSGVSVDYYTRIEQGRGRHPSLEVLQAIGRALRLDEAEQRHLETLADDRPAGPQAHARCTEKVRPGVKRLLTAFAPTTAALLLGRSRDVLAWNPLAAALIADFGQLPASRRNMLWLTFMDPATRALYPDWAQLAAEAVADLRLSSGRCPADTGLTALVEELSVKSAEFRQLWARHDVRQKSWGSKRFQHPSVGPLELSYEVLDCTADQVLVVYTAEAGSSSEQALSLLSVIGTSLREVAPTGSE</sequence>
<gene>
    <name evidence="3" type="ORF">C7C46_25725</name>
</gene>
<dbReference type="Gene3D" id="3.30.450.180">
    <property type="match status" value="1"/>
</dbReference>
<dbReference type="PANTHER" id="PTHR35010">
    <property type="entry name" value="BLL4672 PROTEIN-RELATED"/>
    <property type="match status" value="1"/>
</dbReference>
<reference evidence="3 4" key="1">
    <citation type="submission" date="2018-03" db="EMBL/GenBank/DDBJ databases">
        <title>Bioinformatic expansion and discovery of thiopeptide antibiotics.</title>
        <authorList>
            <person name="Schwalen C.J."/>
            <person name="Hudson G.A."/>
            <person name="Mitchell D.A."/>
        </authorList>
    </citation>
    <scope>NUCLEOTIDE SEQUENCE [LARGE SCALE GENOMIC DNA]</scope>
    <source>
        <strain evidence="3 4">ATCC 21389</strain>
    </source>
</reference>
<feature type="domain" description="HTH cro/C1-type" evidence="2">
    <location>
        <begin position="31"/>
        <end position="82"/>
    </location>
</feature>
<dbReference type="SMART" id="SM00530">
    <property type="entry name" value="HTH_XRE"/>
    <property type="match status" value="1"/>
</dbReference>
<dbReference type="Gene3D" id="1.10.260.40">
    <property type="entry name" value="lambda repressor-like DNA-binding domains"/>
    <property type="match status" value="1"/>
</dbReference>
<dbReference type="GO" id="GO:0003677">
    <property type="term" value="F:DNA binding"/>
    <property type="evidence" value="ECO:0007669"/>
    <property type="project" value="InterPro"/>
</dbReference>
<feature type="region of interest" description="Disordered" evidence="1">
    <location>
        <begin position="1"/>
        <end position="34"/>
    </location>
</feature>
<feature type="compositionally biased region" description="Basic and acidic residues" evidence="1">
    <location>
        <begin position="1"/>
        <end position="20"/>
    </location>
</feature>
<dbReference type="AlphaFoldDB" id="A0A2V4NKI0"/>
<proteinExistence type="predicted"/>
<evidence type="ECO:0000259" key="2">
    <source>
        <dbReference type="PROSITE" id="PS50943"/>
    </source>
</evidence>
<evidence type="ECO:0000313" key="3">
    <source>
        <dbReference type="EMBL" id="PYC72369.1"/>
    </source>
</evidence>
<organism evidence="3 4">
    <name type="scientific">Streptomyces tateyamensis</name>
    <dbReference type="NCBI Taxonomy" id="565073"/>
    <lineage>
        <taxon>Bacteria</taxon>
        <taxon>Bacillati</taxon>
        <taxon>Actinomycetota</taxon>
        <taxon>Actinomycetes</taxon>
        <taxon>Kitasatosporales</taxon>
        <taxon>Streptomycetaceae</taxon>
        <taxon>Streptomyces</taxon>
    </lineage>
</organism>
<dbReference type="EMBL" id="PYBW01000105">
    <property type="protein sequence ID" value="PYC72369.1"/>
    <property type="molecule type" value="Genomic_DNA"/>
</dbReference>
<keyword evidence="4" id="KW-1185">Reference proteome</keyword>
<dbReference type="InterPro" id="IPR001387">
    <property type="entry name" value="Cro/C1-type_HTH"/>
</dbReference>
<accession>A0A2V4NKI0</accession>
<evidence type="ECO:0000313" key="4">
    <source>
        <dbReference type="Proteomes" id="UP000248039"/>
    </source>
</evidence>
<dbReference type="Pfam" id="PF13560">
    <property type="entry name" value="HTH_31"/>
    <property type="match status" value="1"/>
</dbReference>
<dbReference type="Pfam" id="PF17765">
    <property type="entry name" value="MLTR_LBD"/>
    <property type="match status" value="1"/>
</dbReference>
<dbReference type="InterPro" id="IPR010982">
    <property type="entry name" value="Lambda_DNA-bd_dom_sf"/>
</dbReference>
<evidence type="ECO:0000256" key="1">
    <source>
        <dbReference type="SAM" id="MobiDB-lite"/>
    </source>
</evidence>
<dbReference type="SUPFAM" id="SSF47413">
    <property type="entry name" value="lambda repressor-like DNA-binding domains"/>
    <property type="match status" value="1"/>
</dbReference>
<dbReference type="PANTHER" id="PTHR35010:SF2">
    <property type="entry name" value="BLL4672 PROTEIN"/>
    <property type="match status" value="1"/>
</dbReference>
<dbReference type="CDD" id="cd00093">
    <property type="entry name" value="HTH_XRE"/>
    <property type="match status" value="1"/>
</dbReference>
<protein>
    <submittedName>
        <fullName evidence="3">Transcriptional regulator</fullName>
    </submittedName>
</protein>
<dbReference type="RefSeq" id="WP_110672307.1">
    <property type="nucleotide sequence ID" value="NZ_PYBW01000105.1"/>
</dbReference>
<dbReference type="Proteomes" id="UP000248039">
    <property type="component" value="Unassembled WGS sequence"/>
</dbReference>
<name>A0A2V4NKI0_9ACTN</name>
<dbReference type="OrthoDB" id="3542608at2"/>
<comment type="caution">
    <text evidence="3">The sequence shown here is derived from an EMBL/GenBank/DDBJ whole genome shotgun (WGS) entry which is preliminary data.</text>
</comment>
<dbReference type="InterPro" id="IPR041413">
    <property type="entry name" value="MLTR_LBD"/>
</dbReference>